<dbReference type="AlphaFoldDB" id="A0A1Y2BTQ4"/>
<organism evidence="2 3">
    <name type="scientific">Rhizoclosmatium globosum</name>
    <dbReference type="NCBI Taxonomy" id="329046"/>
    <lineage>
        <taxon>Eukaryota</taxon>
        <taxon>Fungi</taxon>
        <taxon>Fungi incertae sedis</taxon>
        <taxon>Chytridiomycota</taxon>
        <taxon>Chytridiomycota incertae sedis</taxon>
        <taxon>Chytridiomycetes</taxon>
        <taxon>Chytridiales</taxon>
        <taxon>Chytriomycetaceae</taxon>
        <taxon>Rhizoclosmatium</taxon>
    </lineage>
</organism>
<keyword evidence="1" id="KW-0812">Transmembrane</keyword>
<proteinExistence type="predicted"/>
<dbReference type="EMBL" id="MCGO01000045">
    <property type="protein sequence ID" value="ORY38123.1"/>
    <property type="molecule type" value="Genomic_DNA"/>
</dbReference>
<feature type="transmembrane region" description="Helical" evidence="1">
    <location>
        <begin position="34"/>
        <end position="55"/>
    </location>
</feature>
<gene>
    <name evidence="2" type="ORF">BCR33DRAFT_720839</name>
</gene>
<comment type="caution">
    <text evidence="2">The sequence shown here is derived from an EMBL/GenBank/DDBJ whole genome shotgun (WGS) entry which is preliminary data.</text>
</comment>
<feature type="transmembrane region" description="Helical" evidence="1">
    <location>
        <begin position="67"/>
        <end position="87"/>
    </location>
</feature>
<sequence length="185" mass="20641">SALAQITYLWFIWTRSHEVFGVFLTPSRHRLLKLAVYATTVLSILPQLVLLPIHLLNVHFARGTGQMLSVGLLLVSATAIVGLAFAFSHEYLAFLRRFVELQGMEKEKGVVMDWVVMERFRVVSSYCFFSNVFVFGVVGCAVGAAVMRIQGDVESLEEDVFGWLGPMTLVALKVRLTLTKLSSDV</sequence>
<accession>A0A1Y2BTQ4</accession>
<evidence type="ECO:0000313" key="2">
    <source>
        <dbReference type="EMBL" id="ORY38123.1"/>
    </source>
</evidence>
<protein>
    <submittedName>
        <fullName evidence="2">Uncharacterized protein</fullName>
    </submittedName>
</protein>
<dbReference type="Proteomes" id="UP000193642">
    <property type="component" value="Unassembled WGS sequence"/>
</dbReference>
<keyword evidence="1" id="KW-1133">Transmembrane helix</keyword>
<reference evidence="2 3" key="1">
    <citation type="submission" date="2016-07" db="EMBL/GenBank/DDBJ databases">
        <title>Pervasive Adenine N6-methylation of Active Genes in Fungi.</title>
        <authorList>
            <consortium name="DOE Joint Genome Institute"/>
            <person name="Mondo S.J."/>
            <person name="Dannebaum R.O."/>
            <person name="Kuo R.C."/>
            <person name="Labutti K."/>
            <person name="Haridas S."/>
            <person name="Kuo A."/>
            <person name="Salamov A."/>
            <person name="Ahrendt S.R."/>
            <person name="Lipzen A."/>
            <person name="Sullivan W."/>
            <person name="Andreopoulos W.B."/>
            <person name="Clum A."/>
            <person name="Lindquist E."/>
            <person name="Daum C."/>
            <person name="Ramamoorthy G.K."/>
            <person name="Gryganskyi A."/>
            <person name="Culley D."/>
            <person name="Magnuson J.K."/>
            <person name="James T.Y."/>
            <person name="O'Malley M.A."/>
            <person name="Stajich J.E."/>
            <person name="Spatafora J.W."/>
            <person name="Visel A."/>
            <person name="Grigoriev I.V."/>
        </authorList>
    </citation>
    <scope>NUCLEOTIDE SEQUENCE [LARGE SCALE GENOMIC DNA]</scope>
    <source>
        <strain evidence="2 3">JEL800</strain>
    </source>
</reference>
<feature type="transmembrane region" description="Helical" evidence="1">
    <location>
        <begin position="126"/>
        <end position="148"/>
    </location>
</feature>
<name>A0A1Y2BTQ4_9FUNG</name>
<evidence type="ECO:0000256" key="1">
    <source>
        <dbReference type="SAM" id="Phobius"/>
    </source>
</evidence>
<keyword evidence="3" id="KW-1185">Reference proteome</keyword>
<feature type="non-terminal residue" evidence="2">
    <location>
        <position position="1"/>
    </location>
</feature>
<keyword evidence="1" id="KW-0472">Membrane</keyword>
<evidence type="ECO:0000313" key="3">
    <source>
        <dbReference type="Proteomes" id="UP000193642"/>
    </source>
</evidence>